<evidence type="ECO:0000256" key="4">
    <source>
        <dbReference type="ARBA" id="ARBA00022603"/>
    </source>
</evidence>
<evidence type="ECO:0000259" key="11">
    <source>
        <dbReference type="Pfam" id="PF02384"/>
    </source>
</evidence>
<dbReference type="GO" id="GO:0009007">
    <property type="term" value="F:site-specific DNA-methyltransferase (adenine-specific) activity"/>
    <property type="evidence" value="ECO:0007669"/>
    <property type="project" value="UniProtKB-EC"/>
</dbReference>
<evidence type="ECO:0000256" key="6">
    <source>
        <dbReference type="ARBA" id="ARBA00022691"/>
    </source>
</evidence>
<dbReference type="PANTHER" id="PTHR42933">
    <property type="entry name" value="SLR6095 PROTEIN"/>
    <property type="match status" value="1"/>
</dbReference>
<proteinExistence type="inferred from homology"/>
<dbReference type="GO" id="GO:0032259">
    <property type="term" value="P:methylation"/>
    <property type="evidence" value="ECO:0007669"/>
    <property type="project" value="UniProtKB-KW"/>
</dbReference>
<dbReference type="PROSITE" id="PS00092">
    <property type="entry name" value="N6_MTASE"/>
    <property type="match status" value="1"/>
</dbReference>
<sequence>MINRANFNAILLSDSFGFKVESDVYYRHYGSVEGGFDLKYNSALGQFVYPEGIRADRGTTLDSHQQESFVVFLCVAQLFARGYQPRNIVLEGKNYSGADRGYCDVLVVPDNAKYKDDQFLIIECKTSDLAQKDDEFRKHWQKTLRNGDQLFRYFNTYRKAKYLCLFTADYPKYTKNGRSENRYENIYNIISLVDNDEYLQTDSSLKSFKSLRKELGSADEFFGVWKDTYKQDYNTRGLFEEGVRPFEIGKKNYSLLDLKTVDEYSLEKKYNEFSLILRKHTISSHENAFDKLINLFIAKIIDEKYNAKQLDLLWKGAANDDYFSLQDRLNELYRVGMKEFFNDEVTFVENKKIDEAFCFLTSKADVAKDTIKRYFRQLKYFNNNPFAFLDVHNEQLFYQNAVILKDVIAMLQEIYLTSNTDNQFLGDLFEGFLHKGVHQSEGQFFTPIPIVRFLISSLPIQSILEKNGVPRVIDYACGAGHFLTEYARQIRAITSERNKKDEKKISDYFCNIVGVEKDYRLSKVSQVAAFMYGMDGMRIHFSDGLANIPSIKDNTFDVLVANPPYSVSGFLETLDEEDRNRYRLASSVGNIAKNNAIETFFIERASQLLASGGVATVILPTSVLTKGGIYMRTRELLLEKFDLISIVCLGPSTFGQTSTSTVALFLRRKVIEPDISIQVKNRINAWFLGNFKDDEFYNDSEYLNAYLDKMGYNRPDYESLMNSELTDAFLRNEIVQEYVRTLNLGKNEKQPASASLVSEAKVIRDEAQKAYARCAEDKKKKIEIEYTISFIREIEKEKLYYFILAKRNPQPVLVVHSPQNKKNEKKFLGYEWSNRKGCEGIHYLNVDVKKDSSGKDDGEDDVDDTIAQLRGIDGIETPLFNPLDLFDGKKINSLIRKNFNGESLEIENDLKEFVCSYDLTEMLDFSLATFDKTIKDTVEDEFIFESKYELQRLNDSNKFFIEIGRRVLSKDVVNKPDKTHHIPVYSANVNKIFGYVENSIWNNFDAPSILWGIDGDWQVSLIPKDTPFYPTDHCGVIRVLSADIDTDYLFYTLTILGRTRNFARTHRPSTERIKSMRIPLPPKKIQNKIVSKCRAINEEMNKSIMQTNNSLEKQEIVENAYKEMYDVLDKYFK</sequence>
<dbReference type="SUPFAM" id="SSF116734">
    <property type="entry name" value="DNA methylase specificity domain"/>
    <property type="match status" value="1"/>
</dbReference>
<dbReference type="InterPro" id="IPR029063">
    <property type="entry name" value="SAM-dependent_MTases_sf"/>
</dbReference>
<gene>
    <name evidence="12" type="ORF">SAMN05661053_1584</name>
</gene>
<evidence type="ECO:0000256" key="2">
    <source>
        <dbReference type="ARBA" id="ARBA00010923"/>
    </source>
</evidence>
<dbReference type="GO" id="GO:0003677">
    <property type="term" value="F:DNA binding"/>
    <property type="evidence" value="ECO:0007669"/>
    <property type="project" value="UniProtKB-KW"/>
</dbReference>
<dbReference type="Proteomes" id="UP000255423">
    <property type="component" value="Unassembled WGS sequence"/>
</dbReference>
<evidence type="ECO:0000256" key="3">
    <source>
        <dbReference type="ARBA" id="ARBA00011900"/>
    </source>
</evidence>
<dbReference type="Gene3D" id="3.40.50.150">
    <property type="entry name" value="Vaccinia Virus protein VP39"/>
    <property type="match status" value="1"/>
</dbReference>
<dbReference type="SUPFAM" id="SSF53335">
    <property type="entry name" value="S-adenosyl-L-methionine-dependent methyltransferases"/>
    <property type="match status" value="1"/>
</dbReference>
<evidence type="ECO:0000256" key="7">
    <source>
        <dbReference type="ARBA" id="ARBA00022747"/>
    </source>
</evidence>
<feature type="domain" description="Type I restriction modification DNA specificity" evidence="10">
    <location>
        <begin position="964"/>
        <end position="1112"/>
    </location>
</feature>
<evidence type="ECO:0000256" key="5">
    <source>
        <dbReference type="ARBA" id="ARBA00022679"/>
    </source>
</evidence>
<evidence type="ECO:0000313" key="13">
    <source>
        <dbReference type="Proteomes" id="UP000255423"/>
    </source>
</evidence>
<protein>
    <recommendedName>
        <fullName evidence="3">site-specific DNA-methyltransferase (adenine-specific)</fullName>
        <ecNumber evidence="3">2.1.1.72</ecNumber>
    </recommendedName>
</protein>
<dbReference type="InterPro" id="IPR002052">
    <property type="entry name" value="DNA_methylase_N6_adenine_CS"/>
</dbReference>
<dbReference type="EMBL" id="UHJL01000002">
    <property type="protein sequence ID" value="SUQ24190.1"/>
    <property type="molecule type" value="Genomic_DNA"/>
</dbReference>
<dbReference type="PRINTS" id="PR00507">
    <property type="entry name" value="N12N6MTFRASE"/>
</dbReference>
<dbReference type="InterPro" id="IPR044946">
    <property type="entry name" value="Restrct_endonuc_typeI_TRD_sf"/>
</dbReference>
<keyword evidence="5" id="KW-0808">Transferase</keyword>
<dbReference type="Pfam" id="PF02384">
    <property type="entry name" value="N6_Mtase"/>
    <property type="match status" value="1"/>
</dbReference>
<comment type="similarity">
    <text evidence="2">Belongs to the type-I restriction system S methylase family.</text>
</comment>
<comment type="similarity">
    <text evidence="1">Belongs to the N(4)/N(6)-methyltransferase family.</text>
</comment>
<dbReference type="RefSeq" id="WP_109572747.1">
    <property type="nucleotide sequence ID" value="NZ_UHJL01000002.1"/>
</dbReference>
<keyword evidence="8" id="KW-0238">DNA-binding</keyword>
<reference evidence="12 13" key="1">
    <citation type="submission" date="2017-08" db="EMBL/GenBank/DDBJ databases">
        <authorList>
            <person name="de Groot N.N."/>
        </authorList>
    </citation>
    <scope>NUCLEOTIDE SEQUENCE [LARGE SCALE GENOMIC DNA]</scope>
    <source>
        <strain evidence="12 13">HM2</strain>
    </source>
</reference>
<dbReference type="PANTHER" id="PTHR42933:SF3">
    <property type="entry name" value="TYPE I RESTRICTION ENZYME MJAVIII METHYLASE SUBUNIT"/>
    <property type="match status" value="1"/>
</dbReference>
<evidence type="ECO:0000313" key="12">
    <source>
        <dbReference type="EMBL" id="SUQ24190.1"/>
    </source>
</evidence>
<dbReference type="InterPro" id="IPR000055">
    <property type="entry name" value="Restrct_endonuc_typeI_TRD"/>
</dbReference>
<dbReference type="EC" id="2.1.1.72" evidence="3"/>
<evidence type="ECO:0000256" key="1">
    <source>
        <dbReference type="ARBA" id="ARBA00006594"/>
    </source>
</evidence>
<dbReference type="AlphaFoldDB" id="A0A380S5T8"/>
<evidence type="ECO:0000256" key="8">
    <source>
        <dbReference type="ARBA" id="ARBA00023125"/>
    </source>
</evidence>
<comment type="catalytic activity">
    <reaction evidence="9">
        <text>a 2'-deoxyadenosine in DNA + S-adenosyl-L-methionine = an N(6)-methyl-2'-deoxyadenosine in DNA + S-adenosyl-L-homocysteine + H(+)</text>
        <dbReference type="Rhea" id="RHEA:15197"/>
        <dbReference type="Rhea" id="RHEA-COMP:12418"/>
        <dbReference type="Rhea" id="RHEA-COMP:12419"/>
        <dbReference type="ChEBI" id="CHEBI:15378"/>
        <dbReference type="ChEBI" id="CHEBI:57856"/>
        <dbReference type="ChEBI" id="CHEBI:59789"/>
        <dbReference type="ChEBI" id="CHEBI:90615"/>
        <dbReference type="ChEBI" id="CHEBI:90616"/>
        <dbReference type="EC" id="2.1.1.72"/>
    </reaction>
</comment>
<dbReference type="GO" id="GO:0008170">
    <property type="term" value="F:N-methyltransferase activity"/>
    <property type="evidence" value="ECO:0007669"/>
    <property type="project" value="InterPro"/>
</dbReference>
<evidence type="ECO:0000256" key="9">
    <source>
        <dbReference type="ARBA" id="ARBA00047942"/>
    </source>
</evidence>
<keyword evidence="4 12" id="KW-0489">Methyltransferase</keyword>
<dbReference type="Pfam" id="PF01420">
    <property type="entry name" value="Methylase_S"/>
    <property type="match status" value="1"/>
</dbReference>
<dbReference type="CDD" id="cd02440">
    <property type="entry name" value="AdoMet_MTases"/>
    <property type="match status" value="1"/>
</dbReference>
<dbReference type="Gene3D" id="3.90.220.20">
    <property type="entry name" value="DNA methylase specificity domains"/>
    <property type="match status" value="1"/>
</dbReference>
<name>A0A380S5T8_FIBSU</name>
<dbReference type="GO" id="GO:0009307">
    <property type="term" value="P:DNA restriction-modification system"/>
    <property type="evidence" value="ECO:0007669"/>
    <property type="project" value="UniProtKB-KW"/>
</dbReference>
<dbReference type="InterPro" id="IPR051537">
    <property type="entry name" value="DNA_Adenine_Mtase"/>
</dbReference>
<dbReference type="InterPro" id="IPR003356">
    <property type="entry name" value="DNA_methylase_A-5"/>
</dbReference>
<evidence type="ECO:0000259" key="10">
    <source>
        <dbReference type="Pfam" id="PF01420"/>
    </source>
</evidence>
<accession>A0A380S5T8</accession>
<organism evidence="12 13">
    <name type="scientific">Fibrobacter succinogenes</name>
    <name type="common">Bacteroides succinogenes</name>
    <dbReference type="NCBI Taxonomy" id="833"/>
    <lineage>
        <taxon>Bacteria</taxon>
        <taxon>Pseudomonadati</taxon>
        <taxon>Fibrobacterota</taxon>
        <taxon>Fibrobacteria</taxon>
        <taxon>Fibrobacterales</taxon>
        <taxon>Fibrobacteraceae</taxon>
        <taxon>Fibrobacter</taxon>
    </lineage>
</organism>
<keyword evidence="7" id="KW-0680">Restriction system</keyword>
<keyword evidence="6" id="KW-0949">S-adenosyl-L-methionine</keyword>
<feature type="domain" description="DNA methylase adenine-specific" evidence="11">
    <location>
        <begin position="422"/>
        <end position="673"/>
    </location>
</feature>